<evidence type="ECO:0000256" key="2">
    <source>
        <dbReference type="SAM" id="MobiDB-lite"/>
    </source>
</evidence>
<reference evidence="4" key="1">
    <citation type="submission" date="2016-04" db="EMBL/GenBank/DDBJ databases">
        <authorList>
            <person name="Tabuchi Yagui T.R."/>
        </authorList>
    </citation>
    <scope>NUCLEOTIDE SEQUENCE [LARGE SCALE GENOMIC DNA]</scope>
    <source>
        <strain evidence="4">NIES-26</strain>
    </source>
</reference>
<feature type="domain" description="eCIS core" evidence="3">
    <location>
        <begin position="168"/>
        <end position="245"/>
    </location>
</feature>
<keyword evidence="5" id="KW-1185">Reference proteome</keyword>
<dbReference type="InterPro" id="IPR025295">
    <property type="entry name" value="eCIS_core_dom"/>
</dbReference>
<dbReference type="Pfam" id="PF13699">
    <property type="entry name" value="eCIS_core"/>
    <property type="match status" value="1"/>
</dbReference>
<evidence type="ECO:0000259" key="3">
    <source>
        <dbReference type="Pfam" id="PF13699"/>
    </source>
</evidence>
<protein>
    <recommendedName>
        <fullName evidence="3">eCIS core domain-containing protein</fullName>
    </recommendedName>
</protein>
<accession>A0A367R544</accession>
<evidence type="ECO:0000313" key="4">
    <source>
        <dbReference type="EMBL" id="RCJ31588.1"/>
    </source>
</evidence>
<dbReference type="EMBL" id="LXQD01000225">
    <property type="protein sequence ID" value="RCJ31588.1"/>
    <property type="molecule type" value="Genomic_DNA"/>
</dbReference>
<evidence type="ECO:0000256" key="1">
    <source>
        <dbReference type="SAM" id="Coils"/>
    </source>
</evidence>
<feature type="coiled-coil region" evidence="1">
    <location>
        <begin position="430"/>
        <end position="483"/>
    </location>
</feature>
<dbReference type="AlphaFoldDB" id="A0A367R544"/>
<sequence length="1097" mass="122634">MYSRQHKIAKTAQSSDIPVSNQFAPRGFVVQHQAEEVSTQQQETPDLQAELAREKQFGNGLPDVSIFTRNLAPPSTPRLQMKLNIGQSQTVQRHQEESDEELQMKPDVQRHQEEDELQMKPNSSSYLQRHGDMPEEDETIQRQVENNGSFDADNNLESRIRNQSSGQPLDAGVRAFMEPRFGHSFADIRVHTNSEAVQMNKELHAQAFTNGQHIYFNEGKYNPNSGSGKELLAHELTHTIQQTGGHSLQRQEEANSCNVGCQCSSCLPTSSTIQRQISLIQSPATQDLLSRSLTDVVQRHTDAAHSRGCQCSNCSATGVQIQTKLTVGAPGDRYEQEADQIAAQVMRMPEPQQADSIQRHEQERYATKPLTTTDSVRVGRDRLQRQAIAHPVTVQQSAPNTIQRHSAYEHYLLGQVEPSQLASIPMVREIPQLEKQLDTLTKQIEKENSEENWKQATLLTNQLEEAKAKKEDVKHTLMQEMDRLVKWKDNPKAVEVGKTVTEKGEAAQDADTEIVEKGKVKKGKDDKWQVPYVIIPCQDGEIVATYSEINTLPDLFGNPEAIAKTPKANVFSLLQGVRQQSYIELDNIYKELFGQSRSELHNKVKVDDDFTQAQGPRGQAVVNKAYEVRTESQVNDATFRQGDESEAYFAALERNACHFAPESWTSWERYHTKARELANLALNGKRFVQKAQDMGLPDAAAQLEEEVADYTNQALLQNAFGEHYLQDSFAAGHLINKTKIMQWFVAWLNKQDKGLGTFDEAESDWAMVSSIASEDLQSNPQALHDRIVRGEIVSFEQLNTAMGAQVKPEIVFMMWWRNAAAQHGSMKHLTPDEAAEYCSISTVQGNSDAAETLMQALVSSNFAKEKVDKTLGNKLSFGKAGKAKAVYSLDEAQVNVVKAQGGSPYKSKVAQQAEDSEQEHDFEAEAEEFNAVAYNSFLSNAYVQGATKFFHDKYCKEGLKVYSRGGEYLHMIYGDNNMMKAGGQKGVQFSAETSQMSREAIFNIVNGESDKAASIDTIKNRFPGYAIDEGATLPLDKWNEMLKARGEAGLFKKAMDNGALTVYKKQKGISKGHAMDYEKLTQAIESEAAEAQHDEGF</sequence>
<feature type="compositionally biased region" description="Polar residues" evidence="2">
    <location>
        <begin position="11"/>
        <end position="20"/>
    </location>
</feature>
<dbReference type="Proteomes" id="UP000252107">
    <property type="component" value="Unassembled WGS sequence"/>
</dbReference>
<feature type="region of interest" description="Disordered" evidence="2">
    <location>
        <begin position="1"/>
        <end position="20"/>
    </location>
</feature>
<keyword evidence="1" id="KW-0175">Coiled coil</keyword>
<organism evidence="4 5">
    <name type="scientific">Nostoc minutum NIES-26</name>
    <dbReference type="NCBI Taxonomy" id="1844469"/>
    <lineage>
        <taxon>Bacteria</taxon>
        <taxon>Bacillati</taxon>
        <taxon>Cyanobacteriota</taxon>
        <taxon>Cyanophyceae</taxon>
        <taxon>Nostocales</taxon>
        <taxon>Nostocaceae</taxon>
        <taxon>Nostoc</taxon>
    </lineage>
</organism>
<proteinExistence type="predicted"/>
<gene>
    <name evidence="4" type="ORF">A6770_19625</name>
</gene>
<feature type="region of interest" description="Disordered" evidence="2">
    <location>
        <begin position="111"/>
        <end position="138"/>
    </location>
</feature>
<name>A0A367R544_9NOSO</name>
<comment type="caution">
    <text evidence="4">The sequence shown here is derived from an EMBL/GenBank/DDBJ whole genome shotgun (WGS) entry which is preliminary data.</text>
</comment>
<evidence type="ECO:0000313" key="5">
    <source>
        <dbReference type="Proteomes" id="UP000252107"/>
    </source>
</evidence>